<dbReference type="InterPro" id="IPR000648">
    <property type="entry name" value="Oxysterol-bd"/>
</dbReference>
<dbReference type="PANTHER" id="PTHR10972:SF193">
    <property type="entry name" value="PLECKSTRIN HOMOLOGY (PH) DOMAIN SUPERFAMILY PROTEIN"/>
    <property type="match status" value="1"/>
</dbReference>
<dbReference type="Gene3D" id="2.30.29.30">
    <property type="entry name" value="Pleckstrin-homology domain (PH domain)/Phosphotyrosine-binding domain (PTB)"/>
    <property type="match status" value="1"/>
</dbReference>
<evidence type="ECO:0000256" key="3">
    <source>
        <dbReference type="ARBA" id="ARBA00023055"/>
    </source>
</evidence>
<evidence type="ECO:0000313" key="7">
    <source>
        <dbReference type="EMBL" id="CAH1454336.1"/>
    </source>
</evidence>
<protein>
    <recommendedName>
        <fullName evidence="6">PH domain-containing protein</fullName>
    </recommendedName>
</protein>
<comment type="caution">
    <text evidence="7">The sequence shown here is derived from an EMBL/GenBank/DDBJ whole genome shotgun (WGS) entry which is preliminary data.</text>
</comment>
<evidence type="ECO:0000256" key="2">
    <source>
        <dbReference type="ARBA" id="ARBA00022448"/>
    </source>
</evidence>
<accession>A0AAU9PVP7</accession>
<gene>
    <name evidence="7" type="ORF">LVIROSA_LOCUS39521</name>
</gene>
<evidence type="ECO:0000313" key="8">
    <source>
        <dbReference type="Proteomes" id="UP001157418"/>
    </source>
</evidence>
<feature type="region of interest" description="Disordered" evidence="5">
    <location>
        <begin position="1"/>
        <end position="31"/>
    </location>
</feature>
<feature type="domain" description="PH" evidence="6">
    <location>
        <begin position="34"/>
        <end position="154"/>
    </location>
</feature>
<dbReference type="EMBL" id="CAKMRJ010005745">
    <property type="protein sequence ID" value="CAH1454336.1"/>
    <property type="molecule type" value="Genomic_DNA"/>
</dbReference>
<keyword evidence="3" id="KW-0445">Lipid transport</keyword>
<proteinExistence type="predicted"/>
<dbReference type="Pfam" id="PF00169">
    <property type="entry name" value="PH"/>
    <property type="match status" value="1"/>
</dbReference>
<evidence type="ECO:0000256" key="4">
    <source>
        <dbReference type="ARBA" id="ARBA00023121"/>
    </source>
</evidence>
<dbReference type="GO" id="GO:0016020">
    <property type="term" value="C:membrane"/>
    <property type="evidence" value="ECO:0007669"/>
    <property type="project" value="TreeGrafter"/>
</dbReference>
<dbReference type="GO" id="GO:0005829">
    <property type="term" value="C:cytosol"/>
    <property type="evidence" value="ECO:0007669"/>
    <property type="project" value="TreeGrafter"/>
</dbReference>
<reference evidence="7 8" key="1">
    <citation type="submission" date="2022-01" db="EMBL/GenBank/DDBJ databases">
        <authorList>
            <person name="Xiong W."/>
            <person name="Schranz E."/>
        </authorList>
    </citation>
    <scope>NUCLEOTIDE SEQUENCE [LARGE SCALE GENOMIC DNA]</scope>
</reference>
<keyword evidence="8" id="KW-1185">Reference proteome</keyword>
<keyword evidence="2" id="KW-0813">Transport</keyword>
<dbReference type="InterPro" id="IPR011993">
    <property type="entry name" value="PH-like_dom_sf"/>
</dbReference>
<evidence type="ECO:0000256" key="1">
    <source>
        <dbReference type="ARBA" id="ARBA00003361"/>
    </source>
</evidence>
<dbReference type="SMART" id="SM00233">
    <property type="entry name" value="PH"/>
    <property type="match status" value="1"/>
</dbReference>
<dbReference type="PROSITE" id="PS50003">
    <property type="entry name" value="PH_DOMAIN"/>
    <property type="match status" value="1"/>
</dbReference>
<dbReference type="PANTHER" id="PTHR10972">
    <property type="entry name" value="OXYSTEROL-BINDING PROTEIN-RELATED"/>
    <property type="match status" value="1"/>
</dbReference>
<dbReference type="GO" id="GO:0006869">
    <property type="term" value="P:lipid transport"/>
    <property type="evidence" value="ECO:0007669"/>
    <property type="project" value="UniProtKB-KW"/>
</dbReference>
<name>A0AAU9PVP7_9ASTR</name>
<keyword evidence="4" id="KW-0446">Lipid-binding</keyword>
<sequence length="228" mass="26124">MSPPQTMPPPPSSAINNHHVHPHVAEPPANPTVGTRVAGILLKWINCGKRWRPRWFVLQDGVLSYYKIHSPIATKEADKECRIIGTHNHNPRHVNHPHHRKPLGELHLKVSSICESRSDDRRFSIFTGTKGMHLKAHTREDQMEWMEALKAVKRMFPRMSNSELLNPITSVTTVSTEKLRARLLQEGVNEAIIQDAERIMRNEFLIMQDQLALLRKKVALLIETLDMS</sequence>
<dbReference type="InterPro" id="IPR001849">
    <property type="entry name" value="PH_domain"/>
</dbReference>
<evidence type="ECO:0000259" key="6">
    <source>
        <dbReference type="PROSITE" id="PS50003"/>
    </source>
</evidence>
<dbReference type="SUPFAM" id="SSF50729">
    <property type="entry name" value="PH domain-like"/>
    <property type="match status" value="1"/>
</dbReference>
<evidence type="ECO:0000256" key="5">
    <source>
        <dbReference type="SAM" id="MobiDB-lite"/>
    </source>
</evidence>
<organism evidence="7 8">
    <name type="scientific">Lactuca virosa</name>
    <dbReference type="NCBI Taxonomy" id="75947"/>
    <lineage>
        <taxon>Eukaryota</taxon>
        <taxon>Viridiplantae</taxon>
        <taxon>Streptophyta</taxon>
        <taxon>Embryophyta</taxon>
        <taxon>Tracheophyta</taxon>
        <taxon>Spermatophyta</taxon>
        <taxon>Magnoliopsida</taxon>
        <taxon>eudicotyledons</taxon>
        <taxon>Gunneridae</taxon>
        <taxon>Pentapetalae</taxon>
        <taxon>asterids</taxon>
        <taxon>campanulids</taxon>
        <taxon>Asterales</taxon>
        <taxon>Asteraceae</taxon>
        <taxon>Cichorioideae</taxon>
        <taxon>Cichorieae</taxon>
        <taxon>Lactucinae</taxon>
        <taxon>Lactuca</taxon>
    </lineage>
</organism>
<dbReference type="Proteomes" id="UP001157418">
    <property type="component" value="Unassembled WGS sequence"/>
</dbReference>
<dbReference type="AlphaFoldDB" id="A0AAU9PVP7"/>
<dbReference type="GO" id="GO:0032934">
    <property type="term" value="F:sterol binding"/>
    <property type="evidence" value="ECO:0007669"/>
    <property type="project" value="TreeGrafter"/>
</dbReference>
<comment type="function">
    <text evidence="1">May be involved in the transport of sterols.</text>
</comment>
<feature type="compositionally biased region" description="Pro residues" evidence="5">
    <location>
        <begin position="1"/>
        <end position="12"/>
    </location>
</feature>